<feature type="chain" id="PRO_5017721181" evidence="2">
    <location>
        <begin position="24"/>
        <end position="393"/>
    </location>
</feature>
<keyword evidence="4" id="KW-1185">Reference proteome</keyword>
<dbReference type="NCBIfam" id="TIGR04183">
    <property type="entry name" value="Por_Secre_tail"/>
    <property type="match status" value="1"/>
</dbReference>
<dbReference type="EMBL" id="QURB01000007">
    <property type="protein sequence ID" value="RFC53705.1"/>
    <property type="molecule type" value="Genomic_DNA"/>
</dbReference>
<protein>
    <submittedName>
        <fullName evidence="3">T9SS C-terminal target domain-containing protein</fullName>
    </submittedName>
</protein>
<name>A0A3E1EVX1_9FLAO</name>
<evidence type="ECO:0000256" key="2">
    <source>
        <dbReference type="SAM" id="SignalP"/>
    </source>
</evidence>
<organism evidence="3 4">
    <name type="scientific">Brumimicrobium aurantiacum</name>
    <dbReference type="NCBI Taxonomy" id="1737063"/>
    <lineage>
        <taxon>Bacteria</taxon>
        <taxon>Pseudomonadati</taxon>
        <taxon>Bacteroidota</taxon>
        <taxon>Flavobacteriia</taxon>
        <taxon>Flavobacteriales</taxon>
        <taxon>Crocinitomicaceae</taxon>
        <taxon>Brumimicrobium</taxon>
    </lineage>
</organism>
<evidence type="ECO:0000256" key="1">
    <source>
        <dbReference type="ARBA" id="ARBA00022729"/>
    </source>
</evidence>
<dbReference type="Proteomes" id="UP000257127">
    <property type="component" value="Unassembled WGS sequence"/>
</dbReference>
<feature type="signal peptide" evidence="2">
    <location>
        <begin position="1"/>
        <end position="23"/>
    </location>
</feature>
<reference evidence="3 4" key="1">
    <citation type="submission" date="2018-08" db="EMBL/GenBank/DDBJ databases">
        <title>The draft genome squence of Brumimicrobium sp. N62.</title>
        <authorList>
            <person name="Du Z.-J."/>
            <person name="Luo H.-R."/>
        </authorList>
    </citation>
    <scope>NUCLEOTIDE SEQUENCE [LARGE SCALE GENOMIC DNA]</scope>
    <source>
        <strain evidence="3 4">N62</strain>
    </source>
</reference>
<comment type="caution">
    <text evidence="3">The sequence shown here is derived from an EMBL/GenBank/DDBJ whole genome shotgun (WGS) entry which is preliminary data.</text>
</comment>
<dbReference type="AlphaFoldDB" id="A0A3E1EVX1"/>
<dbReference type="Gene3D" id="2.60.120.200">
    <property type="match status" value="1"/>
</dbReference>
<keyword evidence="1 2" id="KW-0732">Signal</keyword>
<gene>
    <name evidence="3" type="ORF">DXU93_11285</name>
</gene>
<evidence type="ECO:0000313" key="3">
    <source>
        <dbReference type="EMBL" id="RFC53705.1"/>
    </source>
</evidence>
<sequence>MMNMIMKVLFLTKLLFFSMFLSAQNSTIISKFSWDNDTLDPIISDVGPNASSISASATISPNGHNSTSGLNAGNPKANLEMIIDNNAIFDIDGMVLSVEYQRDESVGTFFTRGGFSFLSANQLNVTFRLTDPSSSSGYIIVNSGNVYNIPDDDVFRNYRFIYDHNIGKAQLFVDGVEQWSYQGTSGQVMNWTGASDIIIGRNMDGTGRNKPFYDEYILKEISTSTLPIELISFTAKYSDINENTIIEWSTKTETNNDYFEIERSQNGKNWELIHKRDGAGNSNSEITYQFTDVHPLNGISYYRLKQTDFDGKNSYSEIRSIERNSGVNFYPNPLKTGTTLFIESKNENTKFKLFSSQGKLIQTLDSGKNQLNLQPGMYFIYGNGIKEKLIIRS</sequence>
<proteinExistence type="predicted"/>
<evidence type="ECO:0000313" key="4">
    <source>
        <dbReference type="Proteomes" id="UP000257127"/>
    </source>
</evidence>
<accession>A0A3E1EVX1</accession>
<dbReference type="OrthoDB" id="1466765at2"/>
<dbReference type="InterPro" id="IPR026444">
    <property type="entry name" value="Secre_tail"/>
</dbReference>